<dbReference type="VEuPathDB" id="AmoebaDB:NF0051180"/>
<organism evidence="2 3">
    <name type="scientific">Naegleria fowleri</name>
    <name type="common">Brain eating amoeba</name>
    <dbReference type="NCBI Taxonomy" id="5763"/>
    <lineage>
        <taxon>Eukaryota</taxon>
        <taxon>Discoba</taxon>
        <taxon>Heterolobosea</taxon>
        <taxon>Tetramitia</taxon>
        <taxon>Eutetramitia</taxon>
        <taxon>Vahlkampfiidae</taxon>
        <taxon>Naegleria</taxon>
    </lineage>
</organism>
<keyword evidence="3" id="KW-1185">Reference proteome</keyword>
<feature type="transmembrane region" description="Helical" evidence="1">
    <location>
        <begin position="183"/>
        <end position="200"/>
    </location>
</feature>
<keyword evidence="1" id="KW-0472">Membrane</keyword>
<dbReference type="AlphaFoldDB" id="A0A6A5C682"/>
<accession>A0A6A5C682</accession>
<gene>
    <name evidence="2" type="ORF">FDP41_012773</name>
</gene>
<proteinExistence type="predicted"/>
<comment type="caution">
    <text evidence="2">The sequence shown here is derived from an EMBL/GenBank/DDBJ whole genome shotgun (WGS) entry which is preliminary data.</text>
</comment>
<evidence type="ECO:0000313" key="3">
    <source>
        <dbReference type="Proteomes" id="UP000444721"/>
    </source>
</evidence>
<dbReference type="GeneID" id="68119988"/>
<feature type="transmembrane region" description="Helical" evidence="1">
    <location>
        <begin position="71"/>
        <end position="95"/>
    </location>
</feature>
<sequence>MSSSNKSTTYSDRSFSSSQNLISLFLSTFSLSELQSLFEYTKSEVNSLVKHVKENHSTILQKGLSHEHVRFVCVLLLTLLSVLCIVTPGILSLFLTLNFGSFIFSDGSDEASINYATQCQRVSQEFIRLIGVLTFPFIVLNFLSNRWNEKVRKDFSMVMMALTGGIALIMLLSLVVSGAISKISLLIGFALTSVLCYLNFKLL</sequence>
<feature type="transmembrane region" description="Helical" evidence="1">
    <location>
        <begin position="155"/>
        <end position="177"/>
    </location>
</feature>
<protein>
    <submittedName>
        <fullName evidence="2">Uncharacterized protein</fullName>
    </submittedName>
</protein>
<dbReference type="VEuPathDB" id="AmoebaDB:NfTy_080470"/>
<evidence type="ECO:0000256" key="1">
    <source>
        <dbReference type="SAM" id="Phobius"/>
    </source>
</evidence>
<evidence type="ECO:0000313" key="2">
    <source>
        <dbReference type="EMBL" id="KAF0980985.1"/>
    </source>
</evidence>
<name>A0A6A5C682_NAEFO</name>
<dbReference type="Proteomes" id="UP000444721">
    <property type="component" value="Unassembled WGS sequence"/>
</dbReference>
<keyword evidence="1" id="KW-1133">Transmembrane helix</keyword>
<keyword evidence="1" id="KW-0812">Transmembrane</keyword>
<dbReference type="VEuPathDB" id="AmoebaDB:FDP41_012773"/>
<dbReference type="RefSeq" id="XP_044565698.1">
    <property type="nucleotide sequence ID" value="XM_044703329.1"/>
</dbReference>
<dbReference type="OrthoDB" id="10380413at2759"/>
<feature type="transmembrane region" description="Helical" evidence="1">
    <location>
        <begin position="126"/>
        <end position="143"/>
    </location>
</feature>
<dbReference type="EMBL" id="VFQX01000016">
    <property type="protein sequence ID" value="KAF0980985.1"/>
    <property type="molecule type" value="Genomic_DNA"/>
</dbReference>
<reference evidence="2 3" key="1">
    <citation type="journal article" date="2019" name="Sci. Rep.">
        <title>Nanopore sequencing improves the draft genome of the human pathogenic amoeba Naegleria fowleri.</title>
        <authorList>
            <person name="Liechti N."/>
            <person name="Schurch N."/>
            <person name="Bruggmann R."/>
            <person name="Wittwer M."/>
        </authorList>
    </citation>
    <scope>NUCLEOTIDE SEQUENCE [LARGE SCALE GENOMIC DNA]</scope>
    <source>
        <strain evidence="2 3">ATCC 30894</strain>
    </source>
</reference>